<dbReference type="KEGG" id="pdh:B9T62_24605"/>
<keyword evidence="4 7" id="KW-0119">Carbohydrate metabolism</keyword>
<gene>
    <name evidence="12" type="ORF">B9T62_24605</name>
</gene>
<evidence type="ECO:0000256" key="4">
    <source>
        <dbReference type="ARBA" id="ARBA00023277"/>
    </source>
</evidence>
<dbReference type="GO" id="GO:0030245">
    <property type="term" value="P:cellulose catabolic process"/>
    <property type="evidence" value="ECO:0007669"/>
    <property type="project" value="UniProtKB-KW"/>
</dbReference>
<feature type="domain" description="Fibronectin type-III" evidence="10">
    <location>
        <begin position="667"/>
        <end position="759"/>
    </location>
</feature>
<dbReference type="InterPro" id="IPR036966">
    <property type="entry name" value="CBM3_sf"/>
</dbReference>
<dbReference type="GO" id="GO:0030248">
    <property type="term" value="F:cellulose binding"/>
    <property type="evidence" value="ECO:0007669"/>
    <property type="project" value="InterPro"/>
</dbReference>
<dbReference type="EC" id="3.2.1.4" evidence="9"/>
<proteinExistence type="inferred from homology"/>
<reference evidence="12 13" key="1">
    <citation type="submission" date="2017-06" db="EMBL/GenBank/DDBJ databases">
        <title>Complete genome sequence of Paenibacillus donghaensis KCTC 13049T isolated from East Sea sediment, South Korea.</title>
        <authorList>
            <person name="Jung B.K."/>
            <person name="Hong S.-J."/>
            <person name="Shin J.-H."/>
        </authorList>
    </citation>
    <scope>NUCLEOTIDE SEQUENCE [LARGE SCALE GENOMIC DNA]</scope>
    <source>
        <strain evidence="12 13">KCTC 13049</strain>
    </source>
</reference>
<dbReference type="Proteomes" id="UP000249890">
    <property type="component" value="Chromosome"/>
</dbReference>
<feature type="domain" description="CBM3" evidence="11">
    <location>
        <begin position="760"/>
        <end position="912"/>
    </location>
</feature>
<dbReference type="InterPro" id="IPR012341">
    <property type="entry name" value="6hp_glycosidase-like_sf"/>
</dbReference>
<dbReference type="InterPro" id="IPR001956">
    <property type="entry name" value="CBM3"/>
</dbReference>
<feature type="chain" id="PRO_5039741010" description="Endoglucanase" evidence="9">
    <location>
        <begin position="24"/>
        <end position="912"/>
    </location>
</feature>
<evidence type="ECO:0000256" key="8">
    <source>
        <dbReference type="PROSITE-ProRule" id="PRU10060"/>
    </source>
</evidence>
<dbReference type="Gene3D" id="1.50.10.10">
    <property type="match status" value="1"/>
</dbReference>
<feature type="active site" evidence="7">
    <location>
        <position position="414"/>
    </location>
</feature>
<keyword evidence="2 7" id="KW-0378">Hydrolase</keyword>
<keyword evidence="13" id="KW-1185">Reference proteome</keyword>
<evidence type="ECO:0000256" key="5">
    <source>
        <dbReference type="ARBA" id="ARBA00023295"/>
    </source>
</evidence>
<dbReference type="InterPro" id="IPR033126">
    <property type="entry name" value="Glyco_hydro_9_Asp/Glu_AS"/>
</dbReference>
<dbReference type="FunFam" id="1.50.10.10:FF:000020">
    <property type="entry name" value="Endoglucanase"/>
    <property type="match status" value="1"/>
</dbReference>
<dbReference type="PROSITE" id="PS00592">
    <property type="entry name" value="GH9_2"/>
    <property type="match status" value="1"/>
</dbReference>
<feature type="active site" evidence="8">
    <location>
        <position position="461"/>
    </location>
</feature>
<dbReference type="GO" id="GO:0008810">
    <property type="term" value="F:cellulase activity"/>
    <property type="evidence" value="ECO:0007669"/>
    <property type="project" value="UniProtKB-EC"/>
</dbReference>
<dbReference type="InterPro" id="IPR008928">
    <property type="entry name" value="6-hairpin_glycosidase_sf"/>
</dbReference>
<evidence type="ECO:0000256" key="9">
    <source>
        <dbReference type="RuleBase" id="RU361166"/>
    </source>
</evidence>
<accession>A0A2Z2KMD4</accession>
<dbReference type="SMART" id="SM00060">
    <property type="entry name" value="FN3"/>
    <property type="match status" value="1"/>
</dbReference>
<evidence type="ECO:0000313" key="13">
    <source>
        <dbReference type="Proteomes" id="UP000249890"/>
    </source>
</evidence>
<dbReference type="Gene3D" id="2.60.40.10">
    <property type="entry name" value="Immunoglobulins"/>
    <property type="match status" value="1"/>
</dbReference>
<dbReference type="EMBL" id="CP021780">
    <property type="protein sequence ID" value="ASA23689.1"/>
    <property type="molecule type" value="Genomic_DNA"/>
</dbReference>
<dbReference type="Pfam" id="PF00942">
    <property type="entry name" value="CBM_3"/>
    <property type="match status" value="2"/>
</dbReference>
<dbReference type="OrthoDB" id="9758662at2"/>
<evidence type="ECO:0000256" key="3">
    <source>
        <dbReference type="ARBA" id="ARBA00023001"/>
    </source>
</evidence>
<sequence>MSKWVMKSGILSFSMLLTLTLGADVLIHPGVTQAAAADYNYAEALQKSVYFYETQRSGALPENNRVEWRGDSGLSDGADVGHDLTGGWYDAGDHVKFGLPMAYTSTMLAWSVYEYKDGYQQSGQLEEILDNIRWATDYFVKAHTAPNELWGQVGNGTADHNWWGPAEVMQMARPAYKIDAAHPGSDLAAETAAALASASIIFRDSDAAYADKLLLHAKQLYNFADQYRGNYSDSITDAQQYYKSWSGYADELSWGGIWLYLATEDEAYLDKAIAASDLWGTDQSGNWGYQWTQSWDDKHYGAQLLLSRITGDPKFIQSTERNMQYWTTGVGGSSGDRITYTPGGLAHLDQWGALRYAANHAFLAFVYSDWVSDPAKQATARSFAERQITYMLGDNPRNSSYVIGYGDNAPQHPHHRTSHGSWADSQTVPVNHRHILYGALVGGPSKTDSYTDSIGDYVSNEVATDYNAAFTGALAKMMLLHGQGQQPLTAFPPAETRDDELFVEAGINASGSNFVEIRALLNNRSAWPARVTNQLAFNYYLDLSEAAAAGYGPEDITVTAGGYNQGAVVSQLLPYDAANHIYYTKVDFSGTPIYPGGQSAYRKEVQFRIAAPLNTAFWNNANDFSFHGIAAGGASPVKTANIPVFDNGVQVFGELPSGGSNPGEPQVPARPTGVVAVAGDTAVQLTWNAVNGASGYTVKRATTSGGPYTEVGNVTSTTYSDSGLVNGTSYYYVITASNNVGESLPSVQLSAKPSETPPLPTGALKVQYRTNDTNAGDAQLRPQFTIVNTGTEAVALSGLKLRYYFTVDGDKPQQFHCDYAVLGSGNVSGSFVKLNPSVTGADYMLEISFAAGAGSIAPGADSGEIQIRTNKTDWTSYNESDDYSYSGLQQAFADWDKVTLIQDGTLVWGIEP</sequence>
<dbReference type="PROSITE" id="PS00698">
    <property type="entry name" value="GH9_3"/>
    <property type="match status" value="1"/>
</dbReference>
<dbReference type="SUPFAM" id="SSF49384">
    <property type="entry name" value="Carbohydrate-binding domain"/>
    <property type="match status" value="2"/>
</dbReference>
<dbReference type="InterPro" id="IPR008965">
    <property type="entry name" value="CBM2/CBM3_carb-bd_dom_sf"/>
</dbReference>
<feature type="domain" description="CBM3" evidence="11">
    <location>
        <begin position="496"/>
        <end position="657"/>
    </location>
</feature>
<keyword evidence="9" id="KW-0732">Signal</keyword>
<dbReference type="InterPro" id="IPR001701">
    <property type="entry name" value="Glyco_hydro_9"/>
</dbReference>
<dbReference type="SUPFAM" id="SSF49265">
    <property type="entry name" value="Fibronectin type III"/>
    <property type="match status" value="1"/>
</dbReference>
<feature type="signal peptide" evidence="9">
    <location>
        <begin position="1"/>
        <end position="23"/>
    </location>
</feature>
<dbReference type="SUPFAM" id="SSF48208">
    <property type="entry name" value="Six-hairpin glycosidases"/>
    <property type="match status" value="1"/>
</dbReference>
<keyword evidence="6 7" id="KW-0624">Polysaccharide degradation</keyword>
<dbReference type="PROSITE" id="PS50853">
    <property type="entry name" value="FN3"/>
    <property type="match status" value="1"/>
</dbReference>
<comment type="similarity">
    <text evidence="7 9">Belongs to the glycosyl hydrolase 9 (cellulase E) family.</text>
</comment>
<evidence type="ECO:0000259" key="11">
    <source>
        <dbReference type="PROSITE" id="PS51172"/>
    </source>
</evidence>
<dbReference type="Pfam" id="PF00759">
    <property type="entry name" value="Glyco_hydro_9"/>
    <property type="match status" value="1"/>
</dbReference>
<evidence type="ECO:0000313" key="12">
    <source>
        <dbReference type="EMBL" id="ASA23689.1"/>
    </source>
</evidence>
<keyword evidence="3 9" id="KW-0136">Cellulose degradation</keyword>
<protein>
    <recommendedName>
        <fullName evidence="9">Endoglucanase</fullName>
        <ecNumber evidence="9">3.2.1.4</ecNumber>
    </recommendedName>
</protein>
<dbReference type="PROSITE" id="PS51172">
    <property type="entry name" value="CBM3"/>
    <property type="match status" value="2"/>
</dbReference>
<dbReference type="AlphaFoldDB" id="A0A2Z2KMD4"/>
<dbReference type="InterPro" id="IPR036116">
    <property type="entry name" value="FN3_sf"/>
</dbReference>
<dbReference type="Gene3D" id="2.60.40.710">
    <property type="entry name" value="Endoglucanase-like"/>
    <property type="match status" value="2"/>
</dbReference>
<name>A0A2Z2KMD4_9BACL</name>
<evidence type="ECO:0000259" key="10">
    <source>
        <dbReference type="PROSITE" id="PS50853"/>
    </source>
</evidence>
<dbReference type="InterPro" id="IPR013783">
    <property type="entry name" value="Ig-like_fold"/>
</dbReference>
<keyword evidence="5 7" id="KW-0326">Glycosidase</keyword>
<organism evidence="12 13">
    <name type="scientific">Paenibacillus donghaensis</name>
    <dbReference type="NCBI Taxonomy" id="414771"/>
    <lineage>
        <taxon>Bacteria</taxon>
        <taxon>Bacillati</taxon>
        <taxon>Bacillota</taxon>
        <taxon>Bacilli</taxon>
        <taxon>Bacillales</taxon>
        <taxon>Paenibacillaceae</taxon>
        <taxon>Paenibacillus</taxon>
    </lineage>
</organism>
<dbReference type="PANTHER" id="PTHR22298">
    <property type="entry name" value="ENDO-1,4-BETA-GLUCANASE"/>
    <property type="match status" value="1"/>
</dbReference>
<evidence type="ECO:0000256" key="7">
    <source>
        <dbReference type="PROSITE-ProRule" id="PRU10059"/>
    </source>
</evidence>
<dbReference type="SMART" id="SM01067">
    <property type="entry name" value="CBM_3"/>
    <property type="match status" value="2"/>
</dbReference>
<dbReference type="CDD" id="cd00063">
    <property type="entry name" value="FN3"/>
    <property type="match status" value="1"/>
</dbReference>
<dbReference type="InterPro" id="IPR018221">
    <property type="entry name" value="Glyco_hydro_9_His_AS"/>
</dbReference>
<evidence type="ECO:0000256" key="6">
    <source>
        <dbReference type="ARBA" id="ARBA00023326"/>
    </source>
</evidence>
<comment type="catalytic activity">
    <reaction evidence="1 9">
        <text>Endohydrolysis of (1-&gt;4)-beta-D-glucosidic linkages in cellulose, lichenin and cereal beta-D-glucans.</text>
        <dbReference type="EC" id="3.2.1.4"/>
    </reaction>
</comment>
<dbReference type="InterPro" id="IPR003961">
    <property type="entry name" value="FN3_dom"/>
</dbReference>
<evidence type="ECO:0000256" key="1">
    <source>
        <dbReference type="ARBA" id="ARBA00000966"/>
    </source>
</evidence>
<feature type="active site" evidence="8">
    <location>
        <position position="452"/>
    </location>
</feature>
<evidence type="ECO:0000256" key="2">
    <source>
        <dbReference type="ARBA" id="ARBA00022801"/>
    </source>
</evidence>